<comment type="similarity">
    <text evidence="2">Belongs to the SusD family.</text>
</comment>
<dbReference type="InterPro" id="IPR011990">
    <property type="entry name" value="TPR-like_helical_dom_sf"/>
</dbReference>
<evidence type="ECO:0000256" key="5">
    <source>
        <dbReference type="ARBA" id="ARBA00023237"/>
    </source>
</evidence>
<proteinExistence type="inferred from homology"/>
<organism evidence="7 8">
    <name type="scientific">Chitinophaga arvensicola</name>
    <dbReference type="NCBI Taxonomy" id="29529"/>
    <lineage>
        <taxon>Bacteria</taxon>
        <taxon>Pseudomonadati</taxon>
        <taxon>Bacteroidota</taxon>
        <taxon>Chitinophagia</taxon>
        <taxon>Chitinophagales</taxon>
        <taxon>Chitinophagaceae</taxon>
        <taxon>Chitinophaga</taxon>
    </lineage>
</organism>
<dbReference type="EMBL" id="FOJG01000001">
    <property type="protein sequence ID" value="SEW40224.1"/>
    <property type="molecule type" value="Genomic_DNA"/>
</dbReference>
<sequence length="595" mass="66219">MQRDIKKISAAILVSLTLASCSKFLDRDPLSQISPNNAFNSENQLDLYTNSFYDVVIPGPSGNDQTPTLPFYGLTGENSDNIILNSLPSELTGNRTIPVSGGGWDWSALRNINYFINNCRTGSVNPAIINKYEGTARFFRAFFYFSMVTRFGDVPWYSNVIAADDDKALLKPRDSRVMIIDSVLQDINYAINNLDSTKASVNKVNKWTALALKSRICLFEGTFRKYHTEFSLPGSTDLLTQAATAAAQLISSGQYNLYTGSGPQTAYQELFTTASKNNSEYILARSFLAQANIYYSVNYYTISPSFGKPGLEKNLVNSYLMKDGSRLTDTPGYDTLSFFTETQNRDPRLAQTIRTPGYKRIGAAVTSAPSFTSTSSGYQLTKFVTDETQDKLNGNANPLPVFRLAEAFLNYAEAKAELGTLTQADLDISINRLRARVNMPSLSMADANSHIDPFLATAYTHVSDQNKGVLLEIRRERRVELVMEGLRWNDLMRWKEGHLLTNQFKGMHFKGPGAYDLDHDGQTDVVIFTGTRPAIPAAQYLELGVDIQLENGANGGLITVLPAIKKSFNENRDYLFPLPTQEILLNKALTQNPKW</sequence>
<reference evidence="8" key="1">
    <citation type="submission" date="2016-10" db="EMBL/GenBank/DDBJ databases">
        <authorList>
            <person name="Varghese N."/>
            <person name="Submissions S."/>
        </authorList>
    </citation>
    <scope>NUCLEOTIDE SEQUENCE [LARGE SCALE GENOMIC DNA]</scope>
    <source>
        <strain evidence="8">DSM 3695</strain>
    </source>
</reference>
<keyword evidence="3" id="KW-0732">Signal</keyword>
<evidence type="ECO:0000313" key="7">
    <source>
        <dbReference type="EMBL" id="SEW40224.1"/>
    </source>
</evidence>
<comment type="subcellular location">
    <subcellularLocation>
        <location evidence="1">Cell outer membrane</location>
    </subcellularLocation>
</comment>
<evidence type="ECO:0000313" key="8">
    <source>
        <dbReference type="Proteomes" id="UP000199310"/>
    </source>
</evidence>
<gene>
    <name evidence="7" type="ORF">SAMN04488122_2832</name>
</gene>
<keyword evidence="4" id="KW-0472">Membrane</keyword>
<keyword evidence="5" id="KW-0998">Cell outer membrane</keyword>
<dbReference type="Pfam" id="PF07980">
    <property type="entry name" value="SusD_RagB"/>
    <property type="match status" value="1"/>
</dbReference>
<dbReference type="InterPro" id="IPR012944">
    <property type="entry name" value="SusD_RagB_dom"/>
</dbReference>
<dbReference type="Proteomes" id="UP000199310">
    <property type="component" value="Unassembled WGS sequence"/>
</dbReference>
<evidence type="ECO:0000256" key="1">
    <source>
        <dbReference type="ARBA" id="ARBA00004442"/>
    </source>
</evidence>
<dbReference type="AlphaFoldDB" id="A0A1I0RH67"/>
<evidence type="ECO:0000256" key="3">
    <source>
        <dbReference type="ARBA" id="ARBA00022729"/>
    </source>
</evidence>
<name>A0A1I0RH67_9BACT</name>
<feature type="domain" description="RagB/SusD" evidence="6">
    <location>
        <begin position="306"/>
        <end position="595"/>
    </location>
</feature>
<accession>A0A1I0RH67</accession>
<dbReference type="STRING" id="29529.SAMN04488122_2832"/>
<dbReference type="PROSITE" id="PS51257">
    <property type="entry name" value="PROKAR_LIPOPROTEIN"/>
    <property type="match status" value="1"/>
</dbReference>
<evidence type="ECO:0000259" key="6">
    <source>
        <dbReference type="Pfam" id="PF07980"/>
    </source>
</evidence>
<keyword evidence="8" id="KW-1185">Reference proteome</keyword>
<dbReference type="GO" id="GO:0009279">
    <property type="term" value="C:cell outer membrane"/>
    <property type="evidence" value="ECO:0007669"/>
    <property type="project" value="UniProtKB-SubCell"/>
</dbReference>
<evidence type="ECO:0000256" key="4">
    <source>
        <dbReference type="ARBA" id="ARBA00023136"/>
    </source>
</evidence>
<protein>
    <submittedName>
        <fullName evidence="7">Starch-binding associating with outer membrane</fullName>
    </submittedName>
</protein>
<dbReference type="SUPFAM" id="SSF48452">
    <property type="entry name" value="TPR-like"/>
    <property type="match status" value="1"/>
</dbReference>
<dbReference type="RefSeq" id="WP_177192164.1">
    <property type="nucleotide sequence ID" value="NZ_FOJG01000001.1"/>
</dbReference>
<evidence type="ECO:0000256" key="2">
    <source>
        <dbReference type="ARBA" id="ARBA00006275"/>
    </source>
</evidence>
<dbReference type="Gene3D" id="1.25.40.390">
    <property type="match status" value="1"/>
</dbReference>